<reference evidence="3" key="2">
    <citation type="submission" date="2020-08" db="EMBL/GenBank/DDBJ databases">
        <title>The Agave Microbiome: Exploring the role of microbial communities in plant adaptations to desert environments.</title>
        <authorList>
            <person name="Partida-Martinez L.P."/>
        </authorList>
    </citation>
    <scope>NUCLEOTIDE SEQUENCE [LARGE SCALE GENOMIC DNA]</scope>
    <source>
        <strain evidence="3">AT2.8</strain>
    </source>
</reference>
<keyword evidence="1" id="KW-0812">Transmembrane</keyword>
<sequence length="66" mass="7449">MYIGYLNYVIVLCWVTGGLILLTDVKAYKNASLKKEQKVSKFLGLVNISIGFGLIAGDFIFSHFMW</sequence>
<evidence type="ECO:0000256" key="1">
    <source>
        <dbReference type="SAM" id="Phobius"/>
    </source>
</evidence>
<dbReference type="EMBL" id="JACCBX010000007">
    <property type="protein sequence ID" value="NYE06840.1"/>
    <property type="molecule type" value="Genomic_DNA"/>
</dbReference>
<dbReference type="InterPro" id="IPR049971">
    <property type="entry name" value="CLC_0170-like"/>
</dbReference>
<gene>
    <name evidence="2" type="ORF">F4694_003620</name>
</gene>
<proteinExistence type="predicted"/>
<dbReference type="AlphaFoldDB" id="A0A852TDC3"/>
<dbReference type="NCBIfam" id="NF042414">
    <property type="entry name" value="CLC_0170_fam"/>
    <property type="match status" value="1"/>
</dbReference>
<accession>A0A852TDC3</accession>
<organism evidence="2 3">
    <name type="scientific">Neobacillus niacini</name>
    <dbReference type="NCBI Taxonomy" id="86668"/>
    <lineage>
        <taxon>Bacteria</taxon>
        <taxon>Bacillati</taxon>
        <taxon>Bacillota</taxon>
        <taxon>Bacilli</taxon>
        <taxon>Bacillales</taxon>
        <taxon>Bacillaceae</taxon>
        <taxon>Neobacillus</taxon>
    </lineage>
</organism>
<feature type="transmembrane region" description="Helical" evidence="1">
    <location>
        <begin position="42"/>
        <end position="65"/>
    </location>
</feature>
<reference evidence="3" key="1">
    <citation type="submission" date="2020-07" db="EMBL/GenBank/DDBJ databases">
        <authorList>
            <person name="Partida-Martinez L."/>
            <person name="Huntemann M."/>
            <person name="Clum A."/>
            <person name="Wang J."/>
            <person name="Palaniappan K."/>
            <person name="Ritter S."/>
            <person name="Chen I.-M."/>
            <person name="Stamatis D."/>
            <person name="Reddy T."/>
            <person name="O'Malley R."/>
            <person name="Daum C."/>
            <person name="Shapiro N."/>
            <person name="Ivanova N."/>
            <person name="Kyrpides N."/>
            <person name="Woyke T."/>
        </authorList>
    </citation>
    <scope>NUCLEOTIDE SEQUENCE [LARGE SCALE GENOMIC DNA]</scope>
    <source>
        <strain evidence="3">AT2.8</strain>
    </source>
</reference>
<feature type="transmembrane region" description="Helical" evidence="1">
    <location>
        <begin position="6"/>
        <end position="22"/>
    </location>
</feature>
<evidence type="ECO:0000313" key="3">
    <source>
        <dbReference type="Proteomes" id="UP000548423"/>
    </source>
</evidence>
<protein>
    <submittedName>
        <fullName evidence="2">Uncharacterized protein</fullName>
    </submittedName>
</protein>
<evidence type="ECO:0000313" key="2">
    <source>
        <dbReference type="EMBL" id="NYE06840.1"/>
    </source>
</evidence>
<name>A0A852TDC3_9BACI</name>
<keyword evidence="1" id="KW-0472">Membrane</keyword>
<keyword evidence="1" id="KW-1133">Transmembrane helix</keyword>
<dbReference type="Proteomes" id="UP000548423">
    <property type="component" value="Unassembled WGS sequence"/>
</dbReference>
<comment type="caution">
    <text evidence="2">The sequence shown here is derived from an EMBL/GenBank/DDBJ whole genome shotgun (WGS) entry which is preliminary data.</text>
</comment>